<evidence type="ECO:0000313" key="4">
    <source>
        <dbReference type="Proteomes" id="UP000319094"/>
    </source>
</evidence>
<dbReference type="EMBL" id="VFON01000001">
    <property type="protein sequence ID" value="TQL42202.1"/>
    <property type="molecule type" value="Genomic_DNA"/>
</dbReference>
<sequence>MKLTRIAGLGLAATLALTAVGCSSPGSGGGGDGDVPASITMVESGGTSGESIKEAYGVPFTKATGVKLVQETPTDLGKLEAMVKSGNVTADLLELGGASVQMAIERDLIEKLDWDDIDPDPMNPESKLEYAFGYQTFALYMGARADAKPVTTWAEFFDTDRQPGKRAIPAYSTYALPIALLADGVKPEDLYPLDVDRALAFLETVADDLLLWEAASQTPQMLESNEAVYAATWDNVRVADGFQVSYDNAVREMSFFVIPKGAKHVKQANQLLHEMSKVENQAVSAELLPIAGPSPDLMSKLSPEIVAEMPAAPEFADTQATYDYQWWADNAAEVGERWAAFKLEKLG</sequence>
<dbReference type="Pfam" id="PF13416">
    <property type="entry name" value="SBP_bac_8"/>
    <property type="match status" value="1"/>
</dbReference>
<organism evidence="3 4">
    <name type="scientific">Leucobacter komagatae</name>
    <dbReference type="NCBI Taxonomy" id="55969"/>
    <lineage>
        <taxon>Bacteria</taxon>
        <taxon>Bacillati</taxon>
        <taxon>Actinomycetota</taxon>
        <taxon>Actinomycetes</taxon>
        <taxon>Micrococcales</taxon>
        <taxon>Microbacteriaceae</taxon>
        <taxon>Leucobacter</taxon>
    </lineage>
</organism>
<keyword evidence="1 2" id="KW-0732">Signal</keyword>
<evidence type="ECO:0000256" key="1">
    <source>
        <dbReference type="ARBA" id="ARBA00022729"/>
    </source>
</evidence>
<gene>
    <name evidence="3" type="ORF">FB468_0184</name>
</gene>
<reference evidence="3 4" key="1">
    <citation type="submission" date="2019-06" db="EMBL/GenBank/DDBJ databases">
        <title>Sequencing the genomes of 1000 actinobacteria strains.</title>
        <authorList>
            <person name="Klenk H.-P."/>
        </authorList>
    </citation>
    <scope>NUCLEOTIDE SEQUENCE [LARGE SCALE GENOMIC DNA]</scope>
    <source>
        <strain evidence="3 4">DSM 8803</strain>
    </source>
</reference>
<dbReference type="AlphaFoldDB" id="A0A542Y296"/>
<evidence type="ECO:0000313" key="3">
    <source>
        <dbReference type="EMBL" id="TQL42202.1"/>
    </source>
</evidence>
<feature type="signal peptide" evidence="2">
    <location>
        <begin position="1"/>
        <end position="18"/>
    </location>
</feature>
<comment type="caution">
    <text evidence="3">The sequence shown here is derived from an EMBL/GenBank/DDBJ whole genome shotgun (WGS) entry which is preliminary data.</text>
</comment>
<name>A0A542Y296_9MICO</name>
<dbReference type="SUPFAM" id="SSF53850">
    <property type="entry name" value="Periplasmic binding protein-like II"/>
    <property type="match status" value="1"/>
</dbReference>
<evidence type="ECO:0000256" key="2">
    <source>
        <dbReference type="SAM" id="SignalP"/>
    </source>
</evidence>
<dbReference type="Proteomes" id="UP000319094">
    <property type="component" value="Unassembled WGS sequence"/>
</dbReference>
<dbReference type="Gene3D" id="3.40.190.10">
    <property type="entry name" value="Periplasmic binding protein-like II"/>
    <property type="match status" value="2"/>
</dbReference>
<dbReference type="PANTHER" id="PTHR30222:SF2">
    <property type="entry name" value="ABC TRANSPORTER SUBSTRATE-BINDING PROTEIN"/>
    <property type="match status" value="1"/>
</dbReference>
<keyword evidence="4" id="KW-1185">Reference proteome</keyword>
<dbReference type="RefSeq" id="WP_141885692.1">
    <property type="nucleotide sequence ID" value="NZ_BAAAUY010000023.1"/>
</dbReference>
<proteinExistence type="predicted"/>
<accession>A0A542Y296</accession>
<dbReference type="OrthoDB" id="9815444at2"/>
<dbReference type="PROSITE" id="PS51257">
    <property type="entry name" value="PROKAR_LIPOPROTEIN"/>
    <property type="match status" value="1"/>
</dbReference>
<dbReference type="PANTHER" id="PTHR30222">
    <property type="entry name" value="SPERMIDINE/PUTRESCINE-BINDING PERIPLASMIC PROTEIN"/>
    <property type="match status" value="1"/>
</dbReference>
<feature type="chain" id="PRO_5039236352" evidence="2">
    <location>
        <begin position="19"/>
        <end position="347"/>
    </location>
</feature>
<dbReference type="InterPro" id="IPR006059">
    <property type="entry name" value="SBP"/>
</dbReference>
<protein>
    <submittedName>
        <fullName evidence="3">Putative spermidine/putrescine transport system substrate-binding protein</fullName>
    </submittedName>
</protein>